<dbReference type="PANTHER" id="PTHR42948">
    <property type="entry name" value="TRANSPORTER"/>
    <property type="match status" value="1"/>
</dbReference>
<evidence type="ECO:0000313" key="9">
    <source>
        <dbReference type="Proteomes" id="UP000199564"/>
    </source>
</evidence>
<feature type="transmembrane region" description="Helical" evidence="7">
    <location>
        <begin position="301"/>
        <end position="330"/>
    </location>
</feature>
<evidence type="ECO:0000256" key="6">
    <source>
        <dbReference type="RuleBase" id="RU003732"/>
    </source>
</evidence>
<keyword evidence="3 6" id="KW-0812">Transmembrane</keyword>
<protein>
    <recommendedName>
        <fullName evidence="6">Transporter</fullName>
    </recommendedName>
</protein>
<dbReference type="PANTHER" id="PTHR42948:SF1">
    <property type="entry name" value="TRANSPORTER"/>
    <property type="match status" value="1"/>
</dbReference>
<comment type="similarity">
    <text evidence="6">Belongs to the sodium:neurotransmitter symporter (SNF) (TC 2.A.22) family.</text>
</comment>
<dbReference type="CDD" id="cd10336">
    <property type="entry name" value="SLC6sbd_Tyt1-Like"/>
    <property type="match status" value="1"/>
</dbReference>
<feature type="transmembrane region" description="Helical" evidence="7">
    <location>
        <begin position="342"/>
        <end position="360"/>
    </location>
</feature>
<keyword evidence="6" id="KW-0769">Symport</keyword>
<gene>
    <name evidence="8" type="ORF">SAMN04488519_10156</name>
</gene>
<evidence type="ECO:0000313" key="8">
    <source>
        <dbReference type="EMBL" id="SFN58773.1"/>
    </source>
</evidence>
<comment type="subcellular location">
    <subcellularLocation>
        <location evidence="1">Membrane</location>
        <topology evidence="1">Multi-pass membrane protein</topology>
    </subcellularLocation>
</comment>
<feature type="transmembrane region" description="Helical" evidence="7">
    <location>
        <begin position="434"/>
        <end position="457"/>
    </location>
</feature>
<evidence type="ECO:0000256" key="7">
    <source>
        <dbReference type="SAM" id="Phobius"/>
    </source>
</evidence>
<keyword evidence="9" id="KW-1185">Reference proteome</keyword>
<dbReference type="PROSITE" id="PS00610">
    <property type="entry name" value="NA_NEUROTRAN_SYMP_1"/>
    <property type="match status" value="1"/>
</dbReference>
<evidence type="ECO:0000256" key="2">
    <source>
        <dbReference type="ARBA" id="ARBA00022448"/>
    </source>
</evidence>
<dbReference type="PROSITE" id="PS50267">
    <property type="entry name" value="NA_NEUROTRAN_SYMP_3"/>
    <property type="match status" value="1"/>
</dbReference>
<keyword evidence="4 7" id="KW-1133">Transmembrane helix</keyword>
<evidence type="ECO:0000256" key="3">
    <source>
        <dbReference type="ARBA" id="ARBA00022692"/>
    </source>
</evidence>
<evidence type="ECO:0000256" key="4">
    <source>
        <dbReference type="ARBA" id="ARBA00022989"/>
    </source>
</evidence>
<dbReference type="PRINTS" id="PR00176">
    <property type="entry name" value="NANEUSMPORT"/>
</dbReference>
<dbReference type="GO" id="GO:0015293">
    <property type="term" value="F:symporter activity"/>
    <property type="evidence" value="ECO:0007669"/>
    <property type="project" value="UniProtKB-KW"/>
</dbReference>
<feature type="transmembrane region" description="Helical" evidence="7">
    <location>
        <begin position="140"/>
        <end position="158"/>
    </location>
</feature>
<dbReference type="NCBIfam" id="NF037979">
    <property type="entry name" value="Na_transp"/>
    <property type="match status" value="1"/>
</dbReference>
<dbReference type="InterPro" id="IPR047218">
    <property type="entry name" value="YocR/YhdH-like"/>
</dbReference>
<dbReference type="EMBL" id="FOVW01000001">
    <property type="protein sequence ID" value="SFN58773.1"/>
    <property type="molecule type" value="Genomic_DNA"/>
</dbReference>
<keyword evidence="5 7" id="KW-0472">Membrane</keyword>
<feature type="transmembrane region" description="Helical" evidence="7">
    <location>
        <begin position="170"/>
        <end position="192"/>
    </location>
</feature>
<name>A0A1I5A8L5_9BACT</name>
<feature type="transmembrane region" description="Helical" evidence="7">
    <location>
        <begin position="12"/>
        <end position="34"/>
    </location>
</feature>
<dbReference type="AlphaFoldDB" id="A0A1I5A8L5"/>
<sequence length="461" mass="49748">MAVSANTEGRGQWGSSLGFIMAAAGSAVGLGNIWRFPYLTGQNGGGAFVFVYIICVLFIGIPLLFNEIALGRRSGKNPIGAIRDTGGNKFWQLAGVLCVLVCFFVFSYYSVIAGWTVGYIFTEIINLPVDFEVFVQTPMYVIPLTFLFILLTILIVLGGVSGGIEKAAKFLMPVLFIIIIFIAGRSVTLEGAEAGIQYYLNPDFSKINGTVILQALGQAFFSMSVGWGLMITFGSYLPKESNIIQSSGWIAGMDTMVALLGGLMVFPALFALLPGKDPAAGPALVFDVLPKVFDAMPGGNIIGSLFFLLLMVAALTSTISMLEVPVAYLIDDRKWNRKKATWIVGIAAMIMSVPSALSSIEGNFFNTINFNFLSNPIQGFFGAMDFIFGTFAVVIICLMLSLYTGWGQKIADYADELASGAPGFKGIYRKGWIFFIKWVCPVVIILLILNMIGLFGAPQAA</sequence>
<evidence type="ECO:0000256" key="5">
    <source>
        <dbReference type="ARBA" id="ARBA00023136"/>
    </source>
</evidence>
<reference evidence="9" key="1">
    <citation type="submission" date="2016-10" db="EMBL/GenBank/DDBJ databases">
        <authorList>
            <person name="Varghese N."/>
            <person name="Submissions S."/>
        </authorList>
    </citation>
    <scope>NUCLEOTIDE SEQUENCE [LARGE SCALE GENOMIC DNA]</scope>
    <source>
        <strain evidence="9">DSM 15282</strain>
    </source>
</reference>
<feature type="transmembrane region" description="Helical" evidence="7">
    <location>
        <begin position="380"/>
        <end position="403"/>
    </location>
</feature>
<evidence type="ECO:0000256" key="1">
    <source>
        <dbReference type="ARBA" id="ARBA00004141"/>
    </source>
</evidence>
<dbReference type="RefSeq" id="WP_091648659.1">
    <property type="nucleotide sequence ID" value="NZ_FOVW01000001.1"/>
</dbReference>
<feature type="transmembrane region" description="Helical" evidence="7">
    <location>
        <begin position="249"/>
        <end position="273"/>
    </location>
</feature>
<dbReference type="STRING" id="226506.SAMN04488519_10156"/>
<feature type="transmembrane region" description="Helical" evidence="7">
    <location>
        <begin position="212"/>
        <end position="237"/>
    </location>
</feature>
<dbReference type="GO" id="GO:0016020">
    <property type="term" value="C:membrane"/>
    <property type="evidence" value="ECO:0007669"/>
    <property type="project" value="UniProtKB-SubCell"/>
</dbReference>
<dbReference type="InterPro" id="IPR037272">
    <property type="entry name" value="SNS_sf"/>
</dbReference>
<organism evidence="8 9">
    <name type="scientific">Algoriphagus ornithinivorans</name>
    <dbReference type="NCBI Taxonomy" id="226506"/>
    <lineage>
        <taxon>Bacteria</taxon>
        <taxon>Pseudomonadati</taxon>
        <taxon>Bacteroidota</taxon>
        <taxon>Cytophagia</taxon>
        <taxon>Cytophagales</taxon>
        <taxon>Cyclobacteriaceae</taxon>
        <taxon>Algoriphagus</taxon>
    </lineage>
</organism>
<proteinExistence type="inferred from homology"/>
<dbReference type="Proteomes" id="UP000199564">
    <property type="component" value="Unassembled WGS sequence"/>
</dbReference>
<dbReference type="InterPro" id="IPR000175">
    <property type="entry name" value="Na/ntran_symport"/>
</dbReference>
<feature type="transmembrane region" description="Helical" evidence="7">
    <location>
        <begin position="90"/>
        <end position="120"/>
    </location>
</feature>
<feature type="transmembrane region" description="Helical" evidence="7">
    <location>
        <begin position="46"/>
        <end position="69"/>
    </location>
</feature>
<keyword evidence="2 6" id="KW-0813">Transport</keyword>
<dbReference type="SUPFAM" id="SSF161070">
    <property type="entry name" value="SNF-like"/>
    <property type="match status" value="1"/>
</dbReference>
<dbReference type="Pfam" id="PF00209">
    <property type="entry name" value="SNF"/>
    <property type="match status" value="2"/>
</dbReference>
<accession>A0A1I5A8L5</accession>